<comment type="caution">
    <text evidence="1">The sequence shown here is derived from an EMBL/GenBank/DDBJ whole genome shotgun (WGS) entry which is preliminary data.</text>
</comment>
<evidence type="ECO:0000313" key="2">
    <source>
        <dbReference type="Proteomes" id="UP000037432"/>
    </source>
</evidence>
<dbReference type="Proteomes" id="UP000037432">
    <property type="component" value="Unassembled WGS sequence"/>
</dbReference>
<protein>
    <submittedName>
        <fullName evidence="1">Uncharacterized protein</fullName>
    </submittedName>
</protein>
<accession>A0A0J7YXI8</accession>
<dbReference type="PATRIC" id="fig|1938.3.peg.9087"/>
<dbReference type="AlphaFoldDB" id="A0A0J7YXI8"/>
<name>A0A0J7YXI8_STRVR</name>
<gene>
    <name evidence="1" type="ORF">ACM01_39575</name>
</gene>
<proteinExistence type="predicted"/>
<organism evidence="1 2">
    <name type="scientific">Streptomyces viridochromogenes</name>
    <dbReference type="NCBI Taxonomy" id="1938"/>
    <lineage>
        <taxon>Bacteria</taxon>
        <taxon>Bacillati</taxon>
        <taxon>Actinomycetota</taxon>
        <taxon>Actinomycetes</taxon>
        <taxon>Kitasatosporales</taxon>
        <taxon>Streptomycetaceae</taxon>
        <taxon>Streptomyces</taxon>
    </lineage>
</organism>
<reference evidence="1 2" key="1">
    <citation type="submission" date="2015-06" db="EMBL/GenBank/DDBJ databases">
        <authorList>
            <person name="Ju K.-S."/>
            <person name="Doroghazi J.R."/>
            <person name="Metcalf W.W."/>
        </authorList>
    </citation>
    <scope>NUCLEOTIDE SEQUENCE [LARGE SCALE GENOMIC DNA]</scope>
    <source>
        <strain evidence="1 2">NRRL 3414</strain>
    </source>
</reference>
<dbReference type="EMBL" id="LFNT01000080">
    <property type="protein sequence ID" value="KMS68264.1"/>
    <property type="molecule type" value="Genomic_DNA"/>
</dbReference>
<evidence type="ECO:0000313" key="1">
    <source>
        <dbReference type="EMBL" id="KMS68264.1"/>
    </source>
</evidence>
<sequence length="108" mass="11661">MLRFPGQIEAVLVEPHSPAVRPRLRSAHLVESLRSASGRVHQVRLAQTEHGGVGQRLVQIGVEESVGLLDLVANRRRIAASTRAIDRSAVFIVPITNRLGGSAKSSPE</sequence>